<name>A0ABV9DLY8_9BACI</name>
<reference evidence="2" key="1">
    <citation type="journal article" date="2019" name="Int. J. Syst. Evol. Microbiol.">
        <title>The Global Catalogue of Microorganisms (GCM) 10K type strain sequencing project: providing services to taxonomists for standard genome sequencing and annotation.</title>
        <authorList>
            <consortium name="The Broad Institute Genomics Platform"/>
            <consortium name="The Broad Institute Genome Sequencing Center for Infectious Disease"/>
            <person name="Wu L."/>
            <person name="Ma J."/>
        </authorList>
    </citation>
    <scope>NUCLEOTIDE SEQUENCE [LARGE SCALE GENOMIC DNA]</scope>
    <source>
        <strain evidence="2">CGMCC 4.7426</strain>
    </source>
</reference>
<sequence>MKRAGIVGGLGPESTVEYYQSFIHKYQDRVNSKKKLPELFINSINMYNIFKFISEDRIDDLIDYVGEAAQKHSRILEQTL</sequence>
<gene>
    <name evidence="1" type="ORF">ACFO3D_16475</name>
</gene>
<dbReference type="Proteomes" id="UP001595989">
    <property type="component" value="Unassembled WGS sequence"/>
</dbReference>
<proteinExistence type="predicted"/>
<dbReference type="EMBL" id="JBHSFU010000011">
    <property type="protein sequence ID" value="MFC4559781.1"/>
    <property type="molecule type" value="Genomic_DNA"/>
</dbReference>
<protein>
    <recommendedName>
        <fullName evidence="3">Aspartate racemase</fullName>
    </recommendedName>
</protein>
<evidence type="ECO:0008006" key="3">
    <source>
        <dbReference type="Google" id="ProtNLM"/>
    </source>
</evidence>
<dbReference type="SUPFAM" id="SSF53681">
    <property type="entry name" value="Aspartate/glutamate racemase"/>
    <property type="match status" value="1"/>
</dbReference>
<dbReference type="InterPro" id="IPR001920">
    <property type="entry name" value="Asp/Glu_race"/>
</dbReference>
<dbReference type="Gene3D" id="3.40.50.1860">
    <property type="match status" value="1"/>
</dbReference>
<accession>A0ABV9DLY8</accession>
<keyword evidence="2" id="KW-1185">Reference proteome</keyword>
<comment type="caution">
    <text evidence="1">The sequence shown here is derived from an EMBL/GenBank/DDBJ whole genome shotgun (WGS) entry which is preliminary data.</text>
</comment>
<evidence type="ECO:0000313" key="1">
    <source>
        <dbReference type="EMBL" id="MFC4559781.1"/>
    </source>
</evidence>
<evidence type="ECO:0000313" key="2">
    <source>
        <dbReference type="Proteomes" id="UP001595989"/>
    </source>
</evidence>
<dbReference type="RefSeq" id="WP_390298626.1">
    <property type="nucleotide sequence ID" value="NZ_JBHSFU010000011.1"/>
</dbReference>
<organism evidence="1 2">
    <name type="scientific">Virgibacillus kekensis</name>
    <dbReference type="NCBI Taxonomy" id="202261"/>
    <lineage>
        <taxon>Bacteria</taxon>
        <taxon>Bacillati</taxon>
        <taxon>Bacillota</taxon>
        <taxon>Bacilli</taxon>
        <taxon>Bacillales</taxon>
        <taxon>Bacillaceae</taxon>
        <taxon>Virgibacillus</taxon>
    </lineage>
</organism>